<gene>
    <name evidence="1" type="ORF">M9Y10_034478</name>
</gene>
<keyword evidence="2" id="KW-1185">Reference proteome</keyword>
<reference evidence="1 2" key="1">
    <citation type="submission" date="2024-04" db="EMBL/GenBank/DDBJ databases">
        <title>Tritrichomonas musculus Genome.</title>
        <authorList>
            <person name="Alves-Ferreira E."/>
            <person name="Grigg M."/>
            <person name="Lorenzi H."/>
            <person name="Galac M."/>
        </authorList>
    </citation>
    <scope>NUCLEOTIDE SEQUENCE [LARGE SCALE GENOMIC DNA]</scope>
    <source>
        <strain evidence="1 2">EAF2021</strain>
    </source>
</reference>
<dbReference type="SUPFAM" id="SSF46689">
    <property type="entry name" value="Homeodomain-like"/>
    <property type="match status" value="1"/>
</dbReference>
<organism evidence="1 2">
    <name type="scientific">Tritrichomonas musculus</name>
    <dbReference type="NCBI Taxonomy" id="1915356"/>
    <lineage>
        <taxon>Eukaryota</taxon>
        <taxon>Metamonada</taxon>
        <taxon>Parabasalia</taxon>
        <taxon>Tritrichomonadida</taxon>
        <taxon>Tritrichomonadidae</taxon>
        <taxon>Tritrichomonas</taxon>
    </lineage>
</organism>
<dbReference type="EMBL" id="JAPFFF010000005">
    <property type="protein sequence ID" value="KAK8889724.1"/>
    <property type="molecule type" value="Genomic_DNA"/>
</dbReference>
<proteinExistence type="predicted"/>
<sequence length="195" mass="23373">MFIFETPEEAIIRLHLKGHSVRLIKSELRVGTDRIQNAIHYYHQYNEIPEPKKKGRPSKETDVVMNMISTLTINYRTMSCYQIAKTIIENGFLSISSTTVYRYRIKLEFHYKPPKIRQKLKDFQIFNRLLFAHSMLLSNINMSKIVFSDESRFCVDNDNVFRWYRKDEITDNFYPEHLIFLRSNSNYSKIKIFIV</sequence>
<dbReference type="Proteomes" id="UP001470230">
    <property type="component" value="Unassembled WGS sequence"/>
</dbReference>
<comment type="caution">
    <text evidence="1">The sequence shown here is derived from an EMBL/GenBank/DDBJ whole genome shotgun (WGS) entry which is preliminary data.</text>
</comment>
<accession>A0ABR2KF18</accession>
<evidence type="ECO:0000313" key="1">
    <source>
        <dbReference type="EMBL" id="KAK8889724.1"/>
    </source>
</evidence>
<name>A0ABR2KF18_9EUKA</name>
<protein>
    <submittedName>
        <fullName evidence="1">Uncharacterized protein</fullName>
    </submittedName>
</protein>
<dbReference type="InterPro" id="IPR009057">
    <property type="entry name" value="Homeodomain-like_sf"/>
</dbReference>
<evidence type="ECO:0000313" key="2">
    <source>
        <dbReference type="Proteomes" id="UP001470230"/>
    </source>
</evidence>